<keyword evidence="1" id="KW-0472">Membrane</keyword>
<evidence type="ECO:0000313" key="2">
    <source>
        <dbReference type="EMBL" id="PRQ27225.1"/>
    </source>
</evidence>
<keyword evidence="3" id="KW-1185">Reference proteome</keyword>
<protein>
    <submittedName>
        <fullName evidence="2">Uncharacterized protein</fullName>
    </submittedName>
</protein>
<evidence type="ECO:0000313" key="3">
    <source>
        <dbReference type="Proteomes" id="UP000238479"/>
    </source>
</evidence>
<organism evidence="2 3">
    <name type="scientific">Rosa chinensis</name>
    <name type="common">China rose</name>
    <dbReference type="NCBI Taxonomy" id="74649"/>
    <lineage>
        <taxon>Eukaryota</taxon>
        <taxon>Viridiplantae</taxon>
        <taxon>Streptophyta</taxon>
        <taxon>Embryophyta</taxon>
        <taxon>Tracheophyta</taxon>
        <taxon>Spermatophyta</taxon>
        <taxon>Magnoliopsida</taxon>
        <taxon>eudicotyledons</taxon>
        <taxon>Gunneridae</taxon>
        <taxon>Pentapetalae</taxon>
        <taxon>rosids</taxon>
        <taxon>fabids</taxon>
        <taxon>Rosales</taxon>
        <taxon>Rosaceae</taxon>
        <taxon>Rosoideae</taxon>
        <taxon>Rosoideae incertae sedis</taxon>
        <taxon>Rosa</taxon>
    </lineage>
</organism>
<feature type="transmembrane region" description="Helical" evidence="1">
    <location>
        <begin position="12"/>
        <end position="29"/>
    </location>
</feature>
<sequence>MTCSQGGRESHYSVSLTIYFLIYIYIYIYRSNPERSSALKLTCEVRVFSHFSFAYPHLNRSVFRYYCIDHLCKFSAKLMIIKASNSFKPIE</sequence>
<reference evidence="2 3" key="1">
    <citation type="journal article" date="2018" name="Nat. Genet.">
        <title>The Rosa genome provides new insights in the design of modern roses.</title>
        <authorList>
            <person name="Bendahmane M."/>
        </authorList>
    </citation>
    <scope>NUCLEOTIDE SEQUENCE [LARGE SCALE GENOMIC DNA]</scope>
    <source>
        <strain evidence="3">cv. Old Blush</strain>
    </source>
</reference>
<name>A0A2P6PZ59_ROSCH</name>
<dbReference type="EMBL" id="PDCK01000044">
    <property type="protein sequence ID" value="PRQ27225.1"/>
    <property type="molecule type" value="Genomic_DNA"/>
</dbReference>
<keyword evidence="1" id="KW-1133">Transmembrane helix</keyword>
<dbReference type="AlphaFoldDB" id="A0A2P6PZ59"/>
<proteinExistence type="predicted"/>
<evidence type="ECO:0000256" key="1">
    <source>
        <dbReference type="SAM" id="Phobius"/>
    </source>
</evidence>
<dbReference type="Proteomes" id="UP000238479">
    <property type="component" value="Chromosome 6"/>
</dbReference>
<keyword evidence="1" id="KW-0812">Transmembrane</keyword>
<gene>
    <name evidence="2" type="ORF">RchiOBHm_Chr6g0303081</name>
</gene>
<comment type="caution">
    <text evidence="2">The sequence shown here is derived from an EMBL/GenBank/DDBJ whole genome shotgun (WGS) entry which is preliminary data.</text>
</comment>
<accession>A0A2P6PZ59</accession>
<dbReference type="Gramene" id="PRQ27225">
    <property type="protein sequence ID" value="PRQ27225"/>
    <property type="gene ID" value="RchiOBHm_Chr6g0303081"/>
</dbReference>